<gene>
    <name evidence="1" type="ORF">QO005_003193</name>
</gene>
<comment type="caution">
    <text evidence="1">The sequence shown here is derived from an EMBL/GenBank/DDBJ whole genome shotgun (WGS) entry which is preliminary data.</text>
</comment>
<dbReference type="Proteomes" id="UP001235269">
    <property type="component" value="Unassembled WGS sequence"/>
</dbReference>
<dbReference type="SUPFAM" id="SSF56112">
    <property type="entry name" value="Protein kinase-like (PK-like)"/>
    <property type="match status" value="1"/>
</dbReference>
<accession>A0ABU0IGU6</accession>
<evidence type="ECO:0000313" key="1">
    <source>
        <dbReference type="EMBL" id="MDQ0456848.1"/>
    </source>
</evidence>
<protein>
    <recommendedName>
        <fullName evidence="3">Aminoglycoside phosphotransferase domain-containing protein</fullName>
    </recommendedName>
</protein>
<keyword evidence="2" id="KW-1185">Reference proteome</keyword>
<proteinExistence type="predicted"/>
<organism evidence="1 2">
    <name type="scientific">Rhizobium paknamense</name>
    <dbReference type="NCBI Taxonomy" id="1206817"/>
    <lineage>
        <taxon>Bacteria</taxon>
        <taxon>Pseudomonadati</taxon>
        <taxon>Pseudomonadota</taxon>
        <taxon>Alphaproteobacteria</taxon>
        <taxon>Hyphomicrobiales</taxon>
        <taxon>Rhizobiaceae</taxon>
        <taxon>Rhizobium/Agrobacterium group</taxon>
        <taxon>Rhizobium</taxon>
    </lineage>
</organism>
<evidence type="ECO:0008006" key="3">
    <source>
        <dbReference type="Google" id="ProtNLM"/>
    </source>
</evidence>
<sequence length="448" mass="50191">MKDKTMQQTSRTAAIRDHAKRRDGTAEILLGELLRALFGVEAKAISINHDQYSLNSLNGFFEAGGEPYFFKFHQEENEEEMSGEYYRADILAKAGLPVDQPLMMSTLPGEQILVYRRRSDPRFSDVLRALDLQHDEAGAKQAVAAERRLNEAVLDVYLKTLHPVRVEEVEKEPIHRLFHDRLVTAQEGTYPGGRLASFYVDRTFDFPGVSLSWAELSAARFVVNGMEYRKTLGDLFAQAHERLAPQRLADHGGVTAHGDAHNANVWFEQRVEGASLEHNPTGVKRGSKSALTFFDPAFAGEHVPALLAEIKATFHNMLAHPFWLYDPELVERSFTAMARYEDDTLFADVDWRLSPVREALLQTKAETLWRPLLAELKRKGLLPPDWQTVIRLALFLCPTLVMNLRAGATNHNPTSSLIGLSVAIMAGSEPVEGSDLVTRFLSAIDPEG</sequence>
<dbReference type="InterPro" id="IPR011009">
    <property type="entry name" value="Kinase-like_dom_sf"/>
</dbReference>
<dbReference type="EMBL" id="JAUSWH010000010">
    <property type="protein sequence ID" value="MDQ0456848.1"/>
    <property type="molecule type" value="Genomic_DNA"/>
</dbReference>
<evidence type="ECO:0000313" key="2">
    <source>
        <dbReference type="Proteomes" id="UP001235269"/>
    </source>
</evidence>
<name>A0ABU0IGU6_9HYPH</name>
<reference evidence="1 2" key="1">
    <citation type="submission" date="2023-07" db="EMBL/GenBank/DDBJ databases">
        <title>Genomic Encyclopedia of Type Strains, Phase IV (KMG-IV): sequencing the most valuable type-strain genomes for metagenomic binning, comparative biology and taxonomic classification.</title>
        <authorList>
            <person name="Goeker M."/>
        </authorList>
    </citation>
    <scope>NUCLEOTIDE SEQUENCE [LARGE SCALE GENOMIC DNA]</scope>
    <source>
        <strain evidence="1 2">DSM 100301</strain>
    </source>
</reference>